<comment type="cofactor">
    <cofactor evidence="1">
        <name>Mg(2+)</name>
        <dbReference type="ChEBI" id="CHEBI:18420"/>
    </cofactor>
</comment>
<dbReference type="PRINTS" id="PR00502">
    <property type="entry name" value="NUDIXFAMILY"/>
</dbReference>
<dbReference type="GO" id="GO:0016787">
    <property type="term" value="F:hydrolase activity"/>
    <property type="evidence" value="ECO:0007669"/>
    <property type="project" value="UniProtKB-KW"/>
</dbReference>
<dbReference type="STRING" id="380248.SAMN05216251_10242"/>
<evidence type="ECO:0000313" key="5">
    <source>
        <dbReference type="EMBL" id="SFE19229.1"/>
    </source>
</evidence>
<evidence type="ECO:0000313" key="6">
    <source>
        <dbReference type="Proteomes" id="UP000199323"/>
    </source>
</evidence>
<feature type="region of interest" description="Disordered" evidence="3">
    <location>
        <begin position="29"/>
        <end position="53"/>
    </location>
</feature>
<dbReference type="Proteomes" id="UP000199323">
    <property type="component" value="Unassembled WGS sequence"/>
</dbReference>
<gene>
    <name evidence="5" type="ORF">SAMN05216251_10242</name>
</gene>
<accession>A0A1I1YIM1</accession>
<dbReference type="InterPro" id="IPR015797">
    <property type="entry name" value="NUDIX_hydrolase-like_dom_sf"/>
</dbReference>
<name>A0A1I1YIM1_9ACTN</name>
<feature type="domain" description="Nudix hydrolase" evidence="4">
    <location>
        <begin position="76"/>
        <end position="208"/>
    </location>
</feature>
<dbReference type="EMBL" id="FONG01000002">
    <property type="protein sequence ID" value="SFE19229.1"/>
    <property type="molecule type" value="Genomic_DNA"/>
</dbReference>
<proteinExistence type="predicted"/>
<evidence type="ECO:0000259" key="4">
    <source>
        <dbReference type="PROSITE" id="PS51462"/>
    </source>
</evidence>
<dbReference type="PROSITE" id="PS51257">
    <property type="entry name" value="PROKAR_LIPOPROTEIN"/>
    <property type="match status" value="1"/>
</dbReference>
<feature type="compositionally biased region" description="Pro residues" evidence="3">
    <location>
        <begin position="35"/>
        <end position="45"/>
    </location>
</feature>
<dbReference type="SUPFAM" id="SSF55811">
    <property type="entry name" value="Nudix"/>
    <property type="match status" value="1"/>
</dbReference>
<keyword evidence="6" id="KW-1185">Reference proteome</keyword>
<dbReference type="AlphaFoldDB" id="A0A1I1YIM1"/>
<dbReference type="Gene3D" id="3.90.79.10">
    <property type="entry name" value="Nucleoside Triphosphate Pyrophosphohydrolase"/>
    <property type="match status" value="1"/>
</dbReference>
<dbReference type="Pfam" id="PF00293">
    <property type="entry name" value="NUDIX"/>
    <property type="match status" value="1"/>
</dbReference>
<protein>
    <submittedName>
        <fullName evidence="5">ADP-ribose pyrophosphatase YjhB, NUDIX family</fullName>
    </submittedName>
</protein>
<evidence type="ECO:0000256" key="2">
    <source>
        <dbReference type="ARBA" id="ARBA00022801"/>
    </source>
</evidence>
<dbReference type="PANTHER" id="PTHR43046">
    <property type="entry name" value="GDP-MANNOSE MANNOSYL HYDROLASE"/>
    <property type="match status" value="1"/>
</dbReference>
<dbReference type="PROSITE" id="PS51462">
    <property type="entry name" value="NUDIX"/>
    <property type="match status" value="1"/>
</dbReference>
<dbReference type="PANTHER" id="PTHR43046:SF14">
    <property type="entry name" value="MUTT_NUDIX FAMILY PROTEIN"/>
    <property type="match status" value="1"/>
</dbReference>
<evidence type="ECO:0000256" key="3">
    <source>
        <dbReference type="SAM" id="MobiDB-lite"/>
    </source>
</evidence>
<evidence type="ECO:0000256" key="1">
    <source>
        <dbReference type="ARBA" id="ARBA00001946"/>
    </source>
</evidence>
<organism evidence="5 6">
    <name type="scientific">Actinacidiphila alni</name>
    <dbReference type="NCBI Taxonomy" id="380248"/>
    <lineage>
        <taxon>Bacteria</taxon>
        <taxon>Bacillati</taxon>
        <taxon>Actinomycetota</taxon>
        <taxon>Actinomycetes</taxon>
        <taxon>Kitasatosporales</taxon>
        <taxon>Streptomycetaceae</taxon>
        <taxon>Actinacidiphila</taxon>
    </lineage>
</organism>
<keyword evidence="2" id="KW-0378">Hydrolase</keyword>
<sequence>MSRPCRWPFIGWGGTACTALCAGADCPMAVSPSPSSSPPPSPSPSPSSSVPAVPLAVDEHGNRLVSFTFGVEHVLPDGAPMPMALTALWHGGEVVVVRDRERDQWELPGAQLEPGESPRQAAVRELAEETGQVPGRPLRFVGWAGFLLGPGRRAEYGALFTGPAAWRRAFPAVRSYDEIAAARWWDLTAPLPGRVSGIDRYLALLTRPENAA</sequence>
<reference evidence="5 6" key="1">
    <citation type="submission" date="2016-10" db="EMBL/GenBank/DDBJ databases">
        <authorList>
            <person name="de Groot N.N."/>
        </authorList>
    </citation>
    <scope>NUCLEOTIDE SEQUENCE [LARGE SCALE GENOMIC DNA]</scope>
    <source>
        <strain evidence="5 6">CGMCC 4.3510</strain>
    </source>
</reference>
<dbReference type="InterPro" id="IPR000086">
    <property type="entry name" value="NUDIX_hydrolase_dom"/>
</dbReference>
<dbReference type="InterPro" id="IPR020476">
    <property type="entry name" value="Nudix_hydrolase"/>
</dbReference>